<proteinExistence type="predicted"/>
<dbReference type="InterPro" id="IPR036390">
    <property type="entry name" value="WH_DNA-bd_sf"/>
</dbReference>
<feature type="domain" description="PCI" evidence="1">
    <location>
        <begin position="21"/>
        <end position="183"/>
    </location>
</feature>
<evidence type="ECO:0000313" key="2">
    <source>
        <dbReference type="EMBL" id="CAE0059999.1"/>
    </source>
</evidence>
<protein>
    <recommendedName>
        <fullName evidence="1">PCI domain-containing protein</fullName>
    </recommendedName>
</protein>
<dbReference type="Pfam" id="PF01399">
    <property type="entry name" value="PCI"/>
    <property type="match status" value="1"/>
</dbReference>
<dbReference type="SMART" id="SM00088">
    <property type="entry name" value="PINT"/>
    <property type="match status" value="1"/>
</dbReference>
<accession>A0A7S3A2W5</accession>
<dbReference type="InterPro" id="IPR000717">
    <property type="entry name" value="PCI_dom"/>
</dbReference>
<dbReference type="EMBL" id="HBHW01036535">
    <property type="protein sequence ID" value="CAE0059999.1"/>
    <property type="molecule type" value="Transcribed_RNA"/>
</dbReference>
<gene>
    <name evidence="2" type="ORF">RMAR00112_LOCUS28065</name>
    <name evidence="3" type="ORF">RMAR00112_LOCUS28072</name>
</gene>
<evidence type="ECO:0000313" key="3">
    <source>
        <dbReference type="EMBL" id="CAE0060006.1"/>
    </source>
</evidence>
<sequence>MGVIRECGGKMHMTEGKEQDALTDFYEAFKNYDEAGNPRRIQCLKYLVLANMLSDSPINPFDNPEAKPYTDNPEIVAMTSLNEAYRNKEVNELERILAENQESMTKDAFIMAHVQQLLTQARSGGLLRFVQSYSRVSIPIVAKKLNIPEVEIEALLVKLILDRKINGYIDQIQRTLELQEVDDSEASVKALENWTSSLLSFEKTVSRKMA</sequence>
<dbReference type="EMBL" id="HBHW01036542">
    <property type="protein sequence ID" value="CAE0060006.1"/>
    <property type="molecule type" value="Transcribed_RNA"/>
</dbReference>
<dbReference type="SUPFAM" id="SSF46785">
    <property type="entry name" value="Winged helix' DNA-binding domain"/>
    <property type="match status" value="1"/>
</dbReference>
<dbReference type="Gene3D" id="1.25.40.570">
    <property type="match status" value="1"/>
</dbReference>
<organism evidence="2">
    <name type="scientific">Rhodosorus marinus</name>
    <dbReference type="NCBI Taxonomy" id="101924"/>
    <lineage>
        <taxon>Eukaryota</taxon>
        <taxon>Rhodophyta</taxon>
        <taxon>Stylonematophyceae</taxon>
        <taxon>Stylonematales</taxon>
        <taxon>Stylonemataceae</taxon>
        <taxon>Rhodosorus</taxon>
    </lineage>
</organism>
<reference evidence="2" key="1">
    <citation type="submission" date="2021-01" db="EMBL/GenBank/DDBJ databases">
        <authorList>
            <person name="Corre E."/>
            <person name="Pelletier E."/>
            <person name="Niang G."/>
            <person name="Scheremetjew M."/>
            <person name="Finn R."/>
            <person name="Kale V."/>
            <person name="Holt S."/>
            <person name="Cochrane G."/>
            <person name="Meng A."/>
            <person name="Brown T."/>
            <person name="Cohen L."/>
        </authorList>
    </citation>
    <scope>NUCLEOTIDE SEQUENCE</scope>
    <source>
        <strain evidence="2">CCMP 769</strain>
    </source>
</reference>
<name>A0A7S3A2W5_9RHOD</name>
<dbReference type="PROSITE" id="PS50250">
    <property type="entry name" value="PCI"/>
    <property type="match status" value="1"/>
</dbReference>
<dbReference type="InterPro" id="IPR050871">
    <property type="entry name" value="26S_Proteasome/COP9_Components"/>
</dbReference>
<dbReference type="PANTHER" id="PTHR10678">
    <property type="entry name" value="26S PROTEASOME NON-ATPASE REGULATORY SUBUNIT 11/COP9 SIGNALOSOME COMPLEX SUBUNIT 2"/>
    <property type="match status" value="1"/>
</dbReference>
<dbReference type="AlphaFoldDB" id="A0A7S3A2W5"/>
<evidence type="ECO:0000259" key="1">
    <source>
        <dbReference type="PROSITE" id="PS50250"/>
    </source>
</evidence>